<protein>
    <submittedName>
        <fullName evidence="9">MFS general substrate transporter</fullName>
    </submittedName>
</protein>
<dbReference type="GeneID" id="77729153"/>
<evidence type="ECO:0000256" key="5">
    <source>
        <dbReference type="ARBA" id="ARBA00023136"/>
    </source>
</evidence>
<evidence type="ECO:0000256" key="6">
    <source>
        <dbReference type="ARBA" id="ARBA00037968"/>
    </source>
</evidence>
<keyword evidence="10" id="KW-1185">Reference proteome</keyword>
<evidence type="ECO:0000256" key="1">
    <source>
        <dbReference type="ARBA" id="ARBA00004141"/>
    </source>
</evidence>
<evidence type="ECO:0000256" key="2">
    <source>
        <dbReference type="ARBA" id="ARBA00022448"/>
    </source>
</evidence>
<dbReference type="AlphaFoldDB" id="A0AA38LU52"/>
<dbReference type="GO" id="GO:0022857">
    <property type="term" value="F:transmembrane transporter activity"/>
    <property type="evidence" value="ECO:0007669"/>
    <property type="project" value="InterPro"/>
</dbReference>
<dbReference type="PANTHER" id="PTHR43791:SF39">
    <property type="entry name" value="TRANSPORTER LIZ1_SEO1, PUTATIVE (AFU_ORTHOLOGUE AFUA_3G00980)-RELATED"/>
    <property type="match status" value="1"/>
</dbReference>
<feature type="transmembrane region" description="Helical" evidence="7">
    <location>
        <begin position="291"/>
        <end position="315"/>
    </location>
</feature>
<dbReference type="InterPro" id="IPR011701">
    <property type="entry name" value="MFS"/>
</dbReference>
<evidence type="ECO:0000256" key="4">
    <source>
        <dbReference type="ARBA" id="ARBA00022989"/>
    </source>
</evidence>
<keyword evidence="2" id="KW-0813">Transport</keyword>
<feature type="transmembrane region" description="Helical" evidence="7">
    <location>
        <begin position="189"/>
        <end position="209"/>
    </location>
</feature>
<dbReference type="EMBL" id="JAKWFO010000008">
    <property type="protein sequence ID" value="KAI9633481.1"/>
    <property type="molecule type" value="Genomic_DNA"/>
</dbReference>
<dbReference type="InterPro" id="IPR036259">
    <property type="entry name" value="MFS_trans_sf"/>
</dbReference>
<name>A0AA38LU52_9TREE</name>
<dbReference type="Gene3D" id="1.20.1250.20">
    <property type="entry name" value="MFS general substrate transporter like domains"/>
    <property type="match status" value="1"/>
</dbReference>
<feature type="transmembrane region" description="Helical" evidence="7">
    <location>
        <begin position="353"/>
        <end position="374"/>
    </location>
</feature>
<evidence type="ECO:0000313" key="10">
    <source>
        <dbReference type="Proteomes" id="UP001164286"/>
    </source>
</evidence>
<feature type="transmembrane region" description="Helical" evidence="7">
    <location>
        <begin position="447"/>
        <end position="467"/>
    </location>
</feature>
<comment type="caution">
    <text evidence="9">The sequence shown here is derived from an EMBL/GenBank/DDBJ whole genome shotgun (WGS) entry which is preliminary data.</text>
</comment>
<feature type="transmembrane region" description="Helical" evidence="7">
    <location>
        <begin position="380"/>
        <end position="401"/>
    </location>
</feature>
<feature type="transmembrane region" description="Helical" evidence="7">
    <location>
        <begin position="98"/>
        <end position="118"/>
    </location>
</feature>
<evidence type="ECO:0000313" key="9">
    <source>
        <dbReference type="EMBL" id="KAI9633481.1"/>
    </source>
</evidence>
<dbReference type="Proteomes" id="UP001164286">
    <property type="component" value="Unassembled WGS sequence"/>
</dbReference>
<dbReference type="FunFam" id="1.20.1250.20:FF:000065">
    <property type="entry name" value="Putative MFS pantothenate transporter"/>
    <property type="match status" value="1"/>
</dbReference>
<gene>
    <name evidence="9" type="ORF">MKK02DRAFT_38134</name>
</gene>
<feature type="transmembrane region" description="Helical" evidence="7">
    <location>
        <begin position="125"/>
        <end position="144"/>
    </location>
</feature>
<dbReference type="SUPFAM" id="SSF103473">
    <property type="entry name" value="MFS general substrate transporter"/>
    <property type="match status" value="1"/>
</dbReference>
<comment type="subcellular location">
    <subcellularLocation>
        <location evidence="1">Membrane</location>
        <topology evidence="1">Multi-pass membrane protein</topology>
    </subcellularLocation>
</comment>
<keyword evidence="5 7" id="KW-0472">Membrane</keyword>
<dbReference type="GO" id="GO:0016020">
    <property type="term" value="C:membrane"/>
    <property type="evidence" value="ECO:0007669"/>
    <property type="project" value="UniProtKB-SubCell"/>
</dbReference>
<keyword evidence="3 7" id="KW-0812">Transmembrane</keyword>
<accession>A0AA38LU52</accession>
<keyword evidence="4 7" id="KW-1133">Transmembrane helix</keyword>
<feature type="domain" description="Major facilitator superfamily (MFS) profile" evidence="8">
    <location>
        <begin position="59"/>
        <end position="473"/>
    </location>
</feature>
<dbReference type="RefSeq" id="XP_052943258.1">
    <property type="nucleotide sequence ID" value="XM_053089948.1"/>
</dbReference>
<feature type="transmembrane region" description="Helical" evidence="7">
    <location>
        <begin position="413"/>
        <end position="435"/>
    </location>
</feature>
<evidence type="ECO:0000256" key="7">
    <source>
        <dbReference type="SAM" id="Phobius"/>
    </source>
</evidence>
<proteinExistence type="inferred from homology"/>
<dbReference type="Pfam" id="PF07690">
    <property type="entry name" value="MFS_1"/>
    <property type="match status" value="1"/>
</dbReference>
<feature type="transmembrane region" description="Helical" evidence="7">
    <location>
        <begin position="221"/>
        <end position="241"/>
    </location>
</feature>
<organism evidence="9 10">
    <name type="scientific">Dioszegia hungarica</name>
    <dbReference type="NCBI Taxonomy" id="4972"/>
    <lineage>
        <taxon>Eukaryota</taxon>
        <taxon>Fungi</taxon>
        <taxon>Dikarya</taxon>
        <taxon>Basidiomycota</taxon>
        <taxon>Agaricomycotina</taxon>
        <taxon>Tremellomycetes</taxon>
        <taxon>Tremellales</taxon>
        <taxon>Bulleribasidiaceae</taxon>
        <taxon>Dioszegia</taxon>
    </lineage>
</organism>
<dbReference type="InterPro" id="IPR020846">
    <property type="entry name" value="MFS_dom"/>
</dbReference>
<evidence type="ECO:0000256" key="3">
    <source>
        <dbReference type="ARBA" id="ARBA00022692"/>
    </source>
</evidence>
<sequence length="503" mass="56985">MASTGDMPATTAAGIDDRSPSPVISQTRWTKFVSLVWDSDYYIKSPAERRLVFKLDCMILSVVCLGWFMKYLDQANLANAYVSGMKEDLNILGNEYTYMQTVYNIAYAVLQVPSNLIILKVRPSWWLGMCEFGWMAFTFAQAGARNSNDMYAFRALVGLFEAAFQPVSLFLLASWYTGPELAKRTAFRMVSGIFGSAISGYLQAAIYVTLDGVAGFAGWRWLYIICGLMTFPSAVLTLFVLPDFPHNSKSRWLTEEERQLAIDRCARAGIAQIGGKLDVRLVKRIFGSWRIYLISITYLIYATSVQDVNYMAIWLGGNGVSVVLRNVWFAGTKLIAIPCFLFYGWLTDRLGNRFYVCFTVMVWALVPCGILAVHPKNFNLMTFAWFMTDTFVITPILFPWFNEICKANAEERAIVISTANLVFYIFNAWLPVVVFPQVEAPRFMKGFWTSFGMIVGTLFLLVALNFMHSRQKRLTQLAPEEEVTMESVDKEKEGFTDVNVVPK</sequence>
<feature type="transmembrane region" description="Helical" evidence="7">
    <location>
        <begin position="156"/>
        <end position="177"/>
    </location>
</feature>
<evidence type="ECO:0000259" key="8">
    <source>
        <dbReference type="PROSITE" id="PS50850"/>
    </source>
</evidence>
<comment type="similarity">
    <text evidence="6">Belongs to the major facilitator superfamily. Allantoate permease family.</text>
</comment>
<dbReference type="PANTHER" id="PTHR43791">
    <property type="entry name" value="PERMEASE-RELATED"/>
    <property type="match status" value="1"/>
</dbReference>
<feature type="transmembrane region" description="Helical" evidence="7">
    <location>
        <begin position="51"/>
        <end position="69"/>
    </location>
</feature>
<dbReference type="PROSITE" id="PS50850">
    <property type="entry name" value="MFS"/>
    <property type="match status" value="1"/>
</dbReference>
<feature type="transmembrane region" description="Helical" evidence="7">
    <location>
        <begin position="327"/>
        <end position="346"/>
    </location>
</feature>
<reference evidence="9" key="1">
    <citation type="journal article" date="2022" name="G3 (Bethesda)">
        <title>High quality genome of the basidiomycete yeast Dioszegia hungarica PDD-24b-2 isolated from cloud water.</title>
        <authorList>
            <person name="Jarrige D."/>
            <person name="Haridas S."/>
            <person name="Bleykasten-Grosshans C."/>
            <person name="Joly M."/>
            <person name="Nadalig T."/>
            <person name="Sancelme M."/>
            <person name="Vuilleumier S."/>
            <person name="Grigoriev I.V."/>
            <person name="Amato P."/>
            <person name="Bringel F."/>
        </authorList>
    </citation>
    <scope>NUCLEOTIDE SEQUENCE</scope>
    <source>
        <strain evidence="9">PDD-24b-2</strain>
    </source>
</reference>